<gene>
    <name evidence="2" type="ORF">K504DRAFT_467852</name>
</gene>
<evidence type="ECO:0000256" key="1">
    <source>
        <dbReference type="SAM" id="Phobius"/>
    </source>
</evidence>
<dbReference type="AlphaFoldDB" id="A0A6G1K808"/>
<dbReference type="Proteomes" id="UP000799428">
    <property type="component" value="Unassembled WGS sequence"/>
</dbReference>
<name>A0A6G1K808_9PLEO</name>
<sequence>MDTSGPSAWRAYVHLYLPMLTSLLLILTPIDPFANQFLVAACAIPTYVLGSVVYSTNGADPSPAQVIRFTRKKDLYRVALLFTYGRIHGTPFNARYFLSDLFLNYMLGWWIIGEREVGEPQRRSEFAVHVLWVLASGVVFHYIIPRSWTTLWVLTGSVDRAMWRAAYLALVDDVIGMLAYPNLETKKRRACVILVQAVMIFLTVGWVKLRIAMVKMRNEEDFVEGGEATQ</sequence>
<reference evidence="2" key="1">
    <citation type="journal article" date="2020" name="Stud. Mycol.">
        <title>101 Dothideomycetes genomes: a test case for predicting lifestyles and emergence of pathogens.</title>
        <authorList>
            <person name="Haridas S."/>
            <person name="Albert R."/>
            <person name="Binder M."/>
            <person name="Bloem J."/>
            <person name="Labutti K."/>
            <person name="Salamov A."/>
            <person name="Andreopoulos B."/>
            <person name="Baker S."/>
            <person name="Barry K."/>
            <person name="Bills G."/>
            <person name="Bluhm B."/>
            <person name="Cannon C."/>
            <person name="Castanera R."/>
            <person name="Culley D."/>
            <person name="Daum C."/>
            <person name="Ezra D."/>
            <person name="Gonzalez J."/>
            <person name="Henrissat B."/>
            <person name="Kuo A."/>
            <person name="Liang C."/>
            <person name="Lipzen A."/>
            <person name="Lutzoni F."/>
            <person name="Magnuson J."/>
            <person name="Mondo S."/>
            <person name="Nolan M."/>
            <person name="Ohm R."/>
            <person name="Pangilinan J."/>
            <person name="Park H.-J."/>
            <person name="Ramirez L."/>
            <person name="Alfaro M."/>
            <person name="Sun H."/>
            <person name="Tritt A."/>
            <person name="Yoshinaga Y."/>
            <person name="Zwiers L.-H."/>
            <person name="Turgeon B."/>
            <person name="Goodwin S."/>
            <person name="Spatafora J."/>
            <person name="Crous P."/>
            <person name="Grigoriev I."/>
        </authorList>
    </citation>
    <scope>NUCLEOTIDE SEQUENCE</scope>
    <source>
        <strain evidence="2">CBS 279.74</strain>
    </source>
</reference>
<feature type="transmembrane region" description="Helical" evidence="1">
    <location>
        <begin position="124"/>
        <end position="144"/>
    </location>
</feature>
<feature type="transmembrane region" description="Helical" evidence="1">
    <location>
        <begin position="164"/>
        <end position="183"/>
    </location>
</feature>
<evidence type="ECO:0000313" key="3">
    <source>
        <dbReference type="Proteomes" id="UP000799428"/>
    </source>
</evidence>
<organism evidence="2 3">
    <name type="scientific">Pleomassaria siparia CBS 279.74</name>
    <dbReference type="NCBI Taxonomy" id="1314801"/>
    <lineage>
        <taxon>Eukaryota</taxon>
        <taxon>Fungi</taxon>
        <taxon>Dikarya</taxon>
        <taxon>Ascomycota</taxon>
        <taxon>Pezizomycotina</taxon>
        <taxon>Dothideomycetes</taxon>
        <taxon>Pleosporomycetidae</taxon>
        <taxon>Pleosporales</taxon>
        <taxon>Pleomassariaceae</taxon>
        <taxon>Pleomassaria</taxon>
    </lineage>
</organism>
<keyword evidence="1" id="KW-1133">Transmembrane helix</keyword>
<evidence type="ECO:0000313" key="2">
    <source>
        <dbReference type="EMBL" id="KAF2708602.1"/>
    </source>
</evidence>
<feature type="transmembrane region" description="Helical" evidence="1">
    <location>
        <begin position="37"/>
        <end position="54"/>
    </location>
</feature>
<dbReference type="EMBL" id="MU005771">
    <property type="protein sequence ID" value="KAF2708602.1"/>
    <property type="molecule type" value="Genomic_DNA"/>
</dbReference>
<keyword evidence="1" id="KW-0812">Transmembrane</keyword>
<feature type="transmembrane region" description="Helical" evidence="1">
    <location>
        <begin position="190"/>
        <end position="209"/>
    </location>
</feature>
<protein>
    <submittedName>
        <fullName evidence="2">Uncharacterized protein</fullName>
    </submittedName>
</protein>
<dbReference type="OrthoDB" id="3756114at2759"/>
<proteinExistence type="predicted"/>
<keyword evidence="3" id="KW-1185">Reference proteome</keyword>
<keyword evidence="1" id="KW-0472">Membrane</keyword>
<accession>A0A6G1K808</accession>
<feature type="transmembrane region" description="Helical" evidence="1">
    <location>
        <begin position="94"/>
        <end position="112"/>
    </location>
</feature>
<feature type="transmembrane region" description="Helical" evidence="1">
    <location>
        <begin position="12"/>
        <end position="30"/>
    </location>
</feature>